<keyword evidence="3" id="KW-0315">Glutamine amidotransferase</keyword>
<evidence type="ECO:0000313" key="6">
    <source>
        <dbReference type="Proteomes" id="UP001329430"/>
    </source>
</evidence>
<dbReference type="GO" id="GO:0004066">
    <property type="term" value="F:asparagine synthase (glutamine-hydrolyzing) activity"/>
    <property type="evidence" value="ECO:0007669"/>
    <property type="project" value="InterPro"/>
</dbReference>
<dbReference type="SUPFAM" id="SSF56235">
    <property type="entry name" value="N-terminal nucleophile aminohydrolases (Ntn hydrolases)"/>
    <property type="match status" value="1"/>
</dbReference>
<dbReference type="InterPro" id="IPR014729">
    <property type="entry name" value="Rossmann-like_a/b/a_fold"/>
</dbReference>
<comment type="caution">
    <text evidence="5">The sequence shown here is derived from an EMBL/GenBank/DDBJ whole genome shotgun (WGS) entry which is preliminary data.</text>
</comment>
<dbReference type="PANTHER" id="PTHR45937:SF1">
    <property type="entry name" value="ASPARAGINE SYNTHETASE DOMAIN-CONTAINING PROTEIN 1"/>
    <property type="match status" value="1"/>
</dbReference>
<dbReference type="AlphaFoldDB" id="A0AAN7VR67"/>
<evidence type="ECO:0000313" key="5">
    <source>
        <dbReference type="EMBL" id="KAK5648843.1"/>
    </source>
</evidence>
<dbReference type="Gene3D" id="3.60.20.10">
    <property type="entry name" value="Glutamine Phosphoribosylpyrophosphate, subunit 1, domain 1"/>
    <property type="match status" value="1"/>
</dbReference>
<reference evidence="5 6" key="1">
    <citation type="journal article" date="2024" name="Insects">
        <title>An Improved Chromosome-Level Genome Assembly of the Firefly Pyrocoelia pectoralis.</title>
        <authorList>
            <person name="Fu X."/>
            <person name="Meyer-Rochow V.B."/>
            <person name="Ballantyne L."/>
            <person name="Zhu X."/>
        </authorList>
    </citation>
    <scope>NUCLEOTIDE SEQUENCE [LARGE SCALE GENOMIC DNA]</scope>
    <source>
        <strain evidence="5">XCY_ONT2</strain>
    </source>
</reference>
<evidence type="ECO:0000259" key="4">
    <source>
        <dbReference type="PROSITE" id="PS51278"/>
    </source>
</evidence>
<dbReference type="InterPro" id="IPR029055">
    <property type="entry name" value="Ntn_hydrolases_N"/>
</dbReference>
<keyword evidence="1" id="KW-0028">Amino-acid biosynthesis</keyword>
<name>A0AAN7VR67_9COLE</name>
<sequence length="551" mass="62678">MCGIFCIFGSNSIENVCNFMSTYACFKPLLDRRGPDYQSSVALQCANHRFVFGASVLWLQGKETTKQPVENDRSVFVFNGDIFGGTSIMDSVRIDVGDTVPLLELMEKSENVIEDLINLQGPFAFIYLDKKNCKLYFGRDPYGRRSLLIGMKENAVILASVARRDLDINFIELPALGIFAYDLQTAQVELLSWPFKHSNFLEKLDKLQTLLNKNVKVLQGDEVVQCTFVLPTDDDLKVLQLQSYSTFPIFLNNPKFFENVKQLKDLLEKAIEKRISTQPKFCHNCILTKTLCKHSVTGVLFSGGVDCAILALFADKYTDKDCSIDLLNVSFNDKAPDRLTGLQTLEELKQLRPERTWNFVEINVNENELDIERKGTIADLIYPLNTVLDDSLGCALWFASRGQTDNYISPCRVLLVGMGADELFGGYTKHRAALKRNGWRALYETLESDWQNISFRNLARDDRVVSDHGRQLRTPYLDEDVVEFVRNLHCWERTCPIDYLPHGIGEKILLRTLAYHLGLKNAAHLRKRALQFGSRIANSKENAHDVSVRLL</sequence>
<proteinExistence type="predicted"/>
<dbReference type="SUPFAM" id="SSF52402">
    <property type="entry name" value="Adenine nucleotide alpha hydrolases-like"/>
    <property type="match status" value="1"/>
</dbReference>
<evidence type="ECO:0000256" key="1">
    <source>
        <dbReference type="ARBA" id="ARBA00022605"/>
    </source>
</evidence>
<dbReference type="GO" id="GO:0006529">
    <property type="term" value="P:asparagine biosynthetic process"/>
    <property type="evidence" value="ECO:0007669"/>
    <property type="project" value="UniProtKB-KW"/>
</dbReference>
<keyword evidence="6" id="KW-1185">Reference proteome</keyword>
<dbReference type="Gene3D" id="3.40.50.620">
    <property type="entry name" value="HUPs"/>
    <property type="match status" value="1"/>
</dbReference>
<gene>
    <name evidence="5" type="ORF">RI129_003735</name>
</gene>
<accession>A0AAN7VR67</accession>
<organism evidence="5 6">
    <name type="scientific">Pyrocoelia pectoralis</name>
    <dbReference type="NCBI Taxonomy" id="417401"/>
    <lineage>
        <taxon>Eukaryota</taxon>
        <taxon>Metazoa</taxon>
        <taxon>Ecdysozoa</taxon>
        <taxon>Arthropoda</taxon>
        <taxon>Hexapoda</taxon>
        <taxon>Insecta</taxon>
        <taxon>Pterygota</taxon>
        <taxon>Neoptera</taxon>
        <taxon>Endopterygota</taxon>
        <taxon>Coleoptera</taxon>
        <taxon>Polyphaga</taxon>
        <taxon>Elateriformia</taxon>
        <taxon>Elateroidea</taxon>
        <taxon>Lampyridae</taxon>
        <taxon>Lampyrinae</taxon>
        <taxon>Pyrocoelia</taxon>
    </lineage>
</organism>
<dbReference type="InterPro" id="IPR001962">
    <property type="entry name" value="Asn_synthase"/>
</dbReference>
<dbReference type="Pfam" id="PF00733">
    <property type="entry name" value="Asn_synthase"/>
    <property type="match status" value="1"/>
</dbReference>
<protein>
    <recommendedName>
        <fullName evidence="4">Glutamine amidotransferase type-2 domain-containing protein</fullName>
    </recommendedName>
</protein>
<feature type="domain" description="Glutamine amidotransferase type-2" evidence="4">
    <location>
        <begin position="2"/>
        <end position="194"/>
    </location>
</feature>
<dbReference type="PANTHER" id="PTHR45937">
    <property type="entry name" value="ASPARAGINE SYNTHETASE DOMAIN-CONTAINING PROTEIN 1"/>
    <property type="match status" value="1"/>
</dbReference>
<dbReference type="InterPro" id="IPR017932">
    <property type="entry name" value="GATase_2_dom"/>
</dbReference>
<evidence type="ECO:0000256" key="3">
    <source>
        <dbReference type="ARBA" id="ARBA00022962"/>
    </source>
</evidence>
<dbReference type="PROSITE" id="PS51278">
    <property type="entry name" value="GATASE_TYPE_2"/>
    <property type="match status" value="1"/>
</dbReference>
<dbReference type="CDD" id="cd01991">
    <property type="entry name" value="Asn_synthase_B_C"/>
    <property type="match status" value="1"/>
</dbReference>
<dbReference type="EMBL" id="JAVRBK010000002">
    <property type="protein sequence ID" value="KAK5648843.1"/>
    <property type="molecule type" value="Genomic_DNA"/>
</dbReference>
<dbReference type="Pfam" id="PF13537">
    <property type="entry name" value="GATase_7"/>
    <property type="match status" value="1"/>
</dbReference>
<evidence type="ECO:0000256" key="2">
    <source>
        <dbReference type="ARBA" id="ARBA00022888"/>
    </source>
</evidence>
<keyword evidence="2" id="KW-0061">Asparagine biosynthesis</keyword>
<dbReference type="Proteomes" id="UP001329430">
    <property type="component" value="Chromosome 2"/>
</dbReference>
<dbReference type="InterPro" id="IPR051857">
    <property type="entry name" value="Asn_synthetase_domain"/>
</dbReference>